<keyword evidence="3" id="KW-1185">Reference proteome</keyword>
<dbReference type="EMBL" id="JASCZI010182541">
    <property type="protein sequence ID" value="MED6188121.1"/>
    <property type="molecule type" value="Genomic_DNA"/>
</dbReference>
<gene>
    <name evidence="2" type="ORF">PIB30_083037</name>
</gene>
<feature type="region of interest" description="Disordered" evidence="1">
    <location>
        <begin position="1"/>
        <end position="24"/>
    </location>
</feature>
<feature type="compositionally biased region" description="Basic and acidic residues" evidence="1">
    <location>
        <begin position="11"/>
        <end position="24"/>
    </location>
</feature>
<name>A0ABU6WRU4_9FABA</name>
<reference evidence="2 3" key="1">
    <citation type="journal article" date="2023" name="Plants (Basel)">
        <title>Bridging the Gap: Combining Genomics and Transcriptomics Approaches to Understand Stylosanthes scabra, an Orphan Legume from the Brazilian Caatinga.</title>
        <authorList>
            <person name="Ferreira-Neto J.R.C."/>
            <person name="da Silva M.D."/>
            <person name="Binneck E."/>
            <person name="de Melo N.F."/>
            <person name="da Silva R.H."/>
            <person name="de Melo A.L.T.M."/>
            <person name="Pandolfi V."/>
            <person name="Bustamante F.O."/>
            <person name="Brasileiro-Vidal A.C."/>
            <person name="Benko-Iseppon A.M."/>
        </authorList>
    </citation>
    <scope>NUCLEOTIDE SEQUENCE [LARGE SCALE GENOMIC DNA]</scope>
    <source>
        <tissue evidence="2">Leaves</tissue>
    </source>
</reference>
<sequence length="134" mass="15707">MKHSTNSDQLEAAKHGIDHNWADCGHWKTENVSQRRDVEQTSDYYGWVSTQDEDEAEAPSSTEKRVKKLEEQETEFWSRKPTPRHGTRRLGVTDARNPFGIRTLHRQVHRIVSRFLARNHEVTEEEEVKRSKVA</sequence>
<feature type="region of interest" description="Disordered" evidence="1">
    <location>
        <begin position="46"/>
        <end position="94"/>
    </location>
</feature>
<organism evidence="2 3">
    <name type="scientific">Stylosanthes scabra</name>
    <dbReference type="NCBI Taxonomy" id="79078"/>
    <lineage>
        <taxon>Eukaryota</taxon>
        <taxon>Viridiplantae</taxon>
        <taxon>Streptophyta</taxon>
        <taxon>Embryophyta</taxon>
        <taxon>Tracheophyta</taxon>
        <taxon>Spermatophyta</taxon>
        <taxon>Magnoliopsida</taxon>
        <taxon>eudicotyledons</taxon>
        <taxon>Gunneridae</taxon>
        <taxon>Pentapetalae</taxon>
        <taxon>rosids</taxon>
        <taxon>fabids</taxon>
        <taxon>Fabales</taxon>
        <taxon>Fabaceae</taxon>
        <taxon>Papilionoideae</taxon>
        <taxon>50 kb inversion clade</taxon>
        <taxon>dalbergioids sensu lato</taxon>
        <taxon>Dalbergieae</taxon>
        <taxon>Pterocarpus clade</taxon>
        <taxon>Stylosanthes</taxon>
    </lineage>
</organism>
<evidence type="ECO:0000313" key="3">
    <source>
        <dbReference type="Proteomes" id="UP001341840"/>
    </source>
</evidence>
<evidence type="ECO:0000256" key="1">
    <source>
        <dbReference type="SAM" id="MobiDB-lite"/>
    </source>
</evidence>
<protein>
    <submittedName>
        <fullName evidence="2">Uncharacterized protein</fullName>
    </submittedName>
</protein>
<dbReference type="Proteomes" id="UP001341840">
    <property type="component" value="Unassembled WGS sequence"/>
</dbReference>
<proteinExistence type="predicted"/>
<accession>A0ABU6WRU4</accession>
<feature type="compositionally biased region" description="Basic and acidic residues" evidence="1">
    <location>
        <begin position="62"/>
        <end position="71"/>
    </location>
</feature>
<comment type="caution">
    <text evidence="2">The sequence shown here is derived from an EMBL/GenBank/DDBJ whole genome shotgun (WGS) entry which is preliminary data.</text>
</comment>
<evidence type="ECO:0000313" key="2">
    <source>
        <dbReference type="EMBL" id="MED6188121.1"/>
    </source>
</evidence>